<dbReference type="InterPro" id="IPR015683">
    <property type="entry name" value="Ionotropic_Glu_rcpt"/>
</dbReference>
<protein>
    <submittedName>
        <fullName evidence="1">Uncharacterized protein</fullName>
    </submittedName>
</protein>
<dbReference type="SUPFAM" id="SSF53850">
    <property type="entry name" value="Periplasmic binding protein-like II"/>
    <property type="match status" value="1"/>
</dbReference>
<organism evidence="1 2">
    <name type="scientific">Taxus chinensis</name>
    <name type="common">Chinese yew</name>
    <name type="synonym">Taxus wallichiana var. chinensis</name>
    <dbReference type="NCBI Taxonomy" id="29808"/>
    <lineage>
        <taxon>Eukaryota</taxon>
        <taxon>Viridiplantae</taxon>
        <taxon>Streptophyta</taxon>
        <taxon>Embryophyta</taxon>
        <taxon>Tracheophyta</taxon>
        <taxon>Spermatophyta</taxon>
        <taxon>Pinopsida</taxon>
        <taxon>Pinidae</taxon>
        <taxon>Conifers II</taxon>
        <taxon>Cupressales</taxon>
        <taxon>Taxaceae</taxon>
        <taxon>Taxus</taxon>
    </lineage>
</organism>
<feature type="non-terminal residue" evidence="1">
    <location>
        <position position="1"/>
    </location>
</feature>
<accession>A0AA38G6R3</accession>
<evidence type="ECO:0000313" key="1">
    <source>
        <dbReference type="EMBL" id="KAH9317831.1"/>
    </source>
</evidence>
<keyword evidence="2" id="KW-1185">Reference proteome</keyword>
<feature type="non-terminal residue" evidence="1">
    <location>
        <position position="126"/>
    </location>
</feature>
<proteinExistence type="predicted"/>
<sequence length="126" mass="13911">KYYALVGDFTILANRSKYVDFTQPYSELGLAMVVAIQKADSSNPWFGVRSDNNMVVCGANIDVKLHRKPHFDLDSAIDGAKHYRCAVPSGEQSASGLPARVFRRALPARAAQLSRNPAQAIFLSRR</sequence>
<reference evidence="1 2" key="1">
    <citation type="journal article" date="2021" name="Nat. Plants">
        <title>The Taxus genome provides insights into paclitaxel biosynthesis.</title>
        <authorList>
            <person name="Xiong X."/>
            <person name="Gou J."/>
            <person name="Liao Q."/>
            <person name="Li Y."/>
            <person name="Zhou Q."/>
            <person name="Bi G."/>
            <person name="Li C."/>
            <person name="Du R."/>
            <person name="Wang X."/>
            <person name="Sun T."/>
            <person name="Guo L."/>
            <person name="Liang H."/>
            <person name="Lu P."/>
            <person name="Wu Y."/>
            <person name="Zhang Z."/>
            <person name="Ro D.K."/>
            <person name="Shang Y."/>
            <person name="Huang S."/>
            <person name="Yan J."/>
        </authorList>
    </citation>
    <scope>NUCLEOTIDE SEQUENCE [LARGE SCALE GENOMIC DNA]</scope>
    <source>
        <strain evidence="1">Ta-2019</strain>
    </source>
</reference>
<name>A0AA38G6R3_TAXCH</name>
<dbReference type="EMBL" id="JAHRHJ020000004">
    <property type="protein sequence ID" value="KAH9317831.1"/>
    <property type="molecule type" value="Genomic_DNA"/>
</dbReference>
<dbReference type="PANTHER" id="PTHR18966">
    <property type="entry name" value="IONOTROPIC GLUTAMATE RECEPTOR"/>
    <property type="match status" value="1"/>
</dbReference>
<comment type="caution">
    <text evidence="1">The sequence shown here is derived from an EMBL/GenBank/DDBJ whole genome shotgun (WGS) entry which is preliminary data.</text>
</comment>
<gene>
    <name evidence="1" type="ORF">KI387_019600</name>
</gene>
<dbReference type="AlphaFoldDB" id="A0AA38G6R3"/>
<evidence type="ECO:0000313" key="2">
    <source>
        <dbReference type="Proteomes" id="UP000824469"/>
    </source>
</evidence>
<dbReference type="Gene3D" id="3.40.190.10">
    <property type="entry name" value="Periplasmic binding protein-like II"/>
    <property type="match status" value="1"/>
</dbReference>
<dbReference type="Proteomes" id="UP000824469">
    <property type="component" value="Unassembled WGS sequence"/>
</dbReference>